<evidence type="ECO:0000256" key="1">
    <source>
        <dbReference type="SAM" id="MobiDB-lite"/>
    </source>
</evidence>
<comment type="caution">
    <text evidence="2">The sequence shown here is derived from an EMBL/GenBank/DDBJ whole genome shotgun (WGS) entry which is preliminary data.</text>
</comment>
<dbReference type="EMBL" id="BAABIM010000001">
    <property type="protein sequence ID" value="GAA4672018.1"/>
    <property type="molecule type" value="Genomic_DNA"/>
</dbReference>
<reference evidence="3" key="1">
    <citation type="journal article" date="2019" name="Int. J. Syst. Evol. Microbiol.">
        <title>The Global Catalogue of Microorganisms (GCM) 10K type strain sequencing project: providing services to taxonomists for standard genome sequencing and annotation.</title>
        <authorList>
            <consortium name="The Broad Institute Genomics Platform"/>
            <consortium name="The Broad Institute Genome Sequencing Center for Infectious Disease"/>
            <person name="Wu L."/>
            <person name="Ma J."/>
        </authorList>
    </citation>
    <scope>NUCLEOTIDE SEQUENCE [LARGE SCALE GENOMIC DNA]</scope>
    <source>
        <strain evidence="3">JCM 18127</strain>
    </source>
</reference>
<accession>A0ABP8VW17</accession>
<evidence type="ECO:0008006" key="4">
    <source>
        <dbReference type="Google" id="ProtNLM"/>
    </source>
</evidence>
<evidence type="ECO:0000313" key="2">
    <source>
        <dbReference type="EMBL" id="GAA4672018.1"/>
    </source>
</evidence>
<protein>
    <recommendedName>
        <fullName evidence="4">Asp23/Gls24 family envelope stress response protein</fullName>
    </recommendedName>
</protein>
<organism evidence="2 3">
    <name type="scientific">Nocardioides nanhaiensis</name>
    <dbReference type="NCBI Taxonomy" id="1476871"/>
    <lineage>
        <taxon>Bacteria</taxon>
        <taxon>Bacillati</taxon>
        <taxon>Actinomycetota</taxon>
        <taxon>Actinomycetes</taxon>
        <taxon>Propionibacteriales</taxon>
        <taxon>Nocardioidaceae</taxon>
        <taxon>Nocardioides</taxon>
    </lineage>
</organism>
<keyword evidence="3" id="KW-1185">Reference proteome</keyword>
<feature type="region of interest" description="Disordered" evidence="1">
    <location>
        <begin position="1"/>
        <end position="44"/>
    </location>
</feature>
<sequence length="132" mass="13545">MTPVPPIDGVDREPAPARGGGLAGAQGAPADPQTEPAVREEHDDVSDRVLAAVLAVPEVRDVHAGVVGEVATYLPGRRVNGVRVSEEGDAEVHVVLEFGSSIQEATDRVRAAARGVVGGRVDVTVEDVAAPS</sequence>
<name>A0ABP8VW17_9ACTN</name>
<evidence type="ECO:0000313" key="3">
    <source>
        <dbReference type="Proteomes" id="UP001500621"/>
    </source>
</evidence>
<gene>
    <name evidence="2" type="ORF">GCM10023226_05880</name>
</gene>
<proteinExistence type="predicted"/>
<dbReference type="Proteomes" id="UP001500621">
    <property type="component" value="Unassembled WGS sequence"/>
</dbReference>